<feature type="domain" description="Csd3-like second N-terminal" evidence="9">
    <location>
        <begin position="185"/>
        <end position="303"/>
    </location>
</feature>
<dbReference type="InterPro" id="IPR050570">
    <property type="entry name" value="Cell_wall_metabolism_enzyme"/>
</dbReference>
<evidence type="ECO:0000256" key="2">
    <source>
        <dbReference type="ARBA" id="ARBA00004196"/>
    </source>
</evidence>
<keyword evidence="4" id="KW-0479">Metal-binding</keyword>
<dbReference type="PANTHER" id="PTHR21666:SF288">
    <property type="entry name" value="CELL DIVISION PROTEIN YTFB"/>
    <property type="match status" value="1"/>
</dbReference>
<dbReference type="Proteomes" id="UP000029995">
    <property type="component" value="Unassembled WGS sequence"/>
</dbReference>
<evidence type="ECO:0000313" key="10">
    <source>
        <dbReference type="EMBL" id="KGM31057.1"/>
    </source>
</evidence>
<keyword evidence="6" id="KW-0862">Zinc</keyword>
<accession>A0A0A0D1X3</accession>
<dbReference type="GO" id="GO:0006508">
    <property type="term" value="P:proteolysis"/>
    <property type="evidence" value="ECO:0007669"/>
    <property type="project" value="UniProtKB-KW"/>
</dbReference>
<dbReference type="InterPro" id="IPR045834">
    <property type="entry name" value="Csd3_N2"/>
</dbReference>
<dbReference type="AlphaFoldDB" id="A0A0A0D1X3"/>
<dbReference type="CDD" id="cd12797">
    <property type="entry name" value="M23_peptidase"/>
    <property type="match status" value="1"/>
</dbReference>
<evidence type="ECO:0000256" key="7">
    <source>
        <dbReference type="ARBA" id="ARBA00023049"/>
    </source>
</evidence>
<keyword evidence="5" id="KW-0378">Hydrolase</keyword>
<dbReference type="Pfam" id="PF01551">
    <property type="entry name" value="Peptidase_M23"/>
    <property type="match status" value="1"/>
</dbReference>
<sequence length="459" mass="49188">MRIAPLGVLSILALAGLGAGTVLFLPDSPHPADAATAAPGIPTLRSDLSDELAYDALLPAPDEPADWVLAALDDGLSRPQAPRGAERRIVEVESGDTLMGLLVEAGAGDEEAHAAASALDGLYDPTRLRIGQPVTVTFDHSGGGRVLKAVSLTPEVDRTVTARRAPDGGFRSSEAERVLESRPVGVEGEIESSLYADATAAGVPDAVVLSLLKTWAYSVDFQRDLQPGDRFAVLFSQDHNPDGSVARLGPVEMARLDLGDKTLTMYRYESRDGTVDYYDRDGASVQRLLLRTPVDGARMTSRFGARRHPILGYTRMHRGVDFGAPSGTPIYAAGDGTVEMIGPQRGFGRYIRLRHNNRLSTAYAHMSRFARLKKGSRVKQGDVIGYVGSSGMATGPHLHYEVLVAGAQVNPLSVDLPTGTTLAGRDRAEFKRRVEAIDRQFRQLTEEAPVASAGRRVDG</sequence>
<organism evidence="10 11">
    <name type="scientific">Inquilinus limosus MP06</name>
    <dbReference type="NCBI Taxonomy" id="1398085"/>
    <lineage>
        <taxon>Bacteria</taxon>
        <taxon>Pseudomonadati</taxon>
        <taxon>Pseudomonadota</taxon>
        <taxon>Alphaproteobacteria</taxon>
        <taxon>Rhodospirillales</taxon>
        <taxon>Rhodospirillaceae</taxon>
        <taxon>Inquilinus</taxon>
    </lineage>
</organism>
<dbReference type="InterPro" id="IPR016047">
    <property type="entry name" value="M23ase_b-sheet_dom"/>
</dbReference>
<dbReference type="GO" id="GO:0046872">
    <property type="term" value="F:metal ion binding"/>
    <property type="evidence" value="ECO:0007669"/>
    <property type="project" value="UniProtKB-KW"/>
</dbReference>
<comment type="caution">
    <text evidence="10">The sequence shown here is derived from an EMBL/GenBank/DDBJ whole genome shotgun (WGS) entry which is preliminary data.</text>
</comment>
<evidence type="ECO:0000313" key="11">
    <source>
        <dbReference type="Proteomes" id="UP000029995"/>
    </source>
</evidence>
<protein>
    <submittedName>
        <fullName evidence="10">Uncharacterized protein</fullName>
    </submittedName>
</protein>
<comment type="cofactor">
    <cofactor evidence="1">
        <name>Zn(2+)</name>
        <dbReference type="ChEBI" id="CHEBI:29105"/>
    </cofactor>
</comment>
<evidence type="ECO:0000259" key="8">
    <source>
        <dbReference type="Pfam" id="PF01551"/>
    </source>
</evidence>
<evidence type="ECO:0000256" key="5">
    <source>
        <dbReference type="ARBA" id="ARBA00022801"/>
    </source>
</evidence>
<dbReference type="EMBL" id="JANX01000612">
    <property type="protein sequence ID" value="KGM31057.1"/>
    <property type="molecule type" value="Genomic_DNA"/>
</dbReference>
<evidence type="ECO:0000256" key="1">
    <source>
        <dbReference type="ARBA" id="ARBA00001947"/>
    </source>
</evidence>
<name>A0A0A0D1X3_9PROT</name>
<dbReference type="RefSeq" id="WP_034846797.1">
    <property type="nucleotide sequence ID" value="NZ_JANX01000612.1"/>
</dbReference>
<keyword evidence="3" id="KW-0645">Protease</keyword>
<dbReference type="Gene3D" id="3.10.450.350">
    <property type="match status" value="2"/>
</dbReference>
<evidence type="ECO:0000256" key="3">
    <source>
        <dbReference type="ARBA" id="ARBA00022670"/>
    </source>
</evidence>
<comment type="subcellular location">
    <subcellularLocation>
        <location evidence="2">Cell envelope</location>
    </subcellularLocation>
</comment>
<dbReference type="SUPFAM" id="SSF51261">
    <property type="entry name" value="Duplicated hybrid motif"/>
    <property type="match status" value="1"/>
</dbReference>
<dbReference type="InterPro" id="IPR011055">
    <property type="entry name" value="Dup_hybrid_motif"/>
</dbReference>
<evidence type="ECO:0000256" key="6">
    <source>
        <dbReference type="ARBA" id="ARBA00022833"/>
    </source>
</evidence>
<feature type="domain" description="M23ase beta-sheet core" evidence="8">
    <location>
        <begin position="315"/>
        <end position="411"/>
    </location>
</feature>
<dbReference type="Gene3D" id="2.70.70.10">
    <property type="entry name" value="Glucose Permease (Domain IIA)"/>
    <property type="match status" value="1"/>
</dbReference>
<dbReference type="GO" id="GO:0004222">
    <property type="term" value="F:metalloendopeptidase activity"/>
    <property type="evidence" value="ECO:0007669"/>
    <property type="project" value="TreeGrafter"/>
</dbReference>
<keyword evidence="7" id="KW-0482">Metalloprotease</keyword>
<reference evidence="10 11" key="1">
    <citation type="submission" date="2014-01" db="EMBL/GenBank/DDBJ databases">
        <title>Genome sequence determination for a cystic fibrosis isolate, Inquilinus limosus.</title>
        <authorList>
            <person name="Pino M."/>
            <person name="Di Conza J."/>
            <person name="Gutkind G."/>
        </authorList>
    </citation>
    <scope>NUCLEOTIDE SEQUENCE [LARGE SCALE GENOMIC DNA]</scope>
    <source>
        <strain evidence="10 11">MP06</strain>
    </source>
</reference>
<dbReference type="GO" id="GO:0030313">
    <property type="term" value="C:cell envelope"/>
    <property type="evidence" value="ECO:0007669"/>
    <property type="project" value="UniProtKB-SubCell"/>
</dbReference>
<gene>
    <name evidence="10" type="ORF">P409_29420</name>
</gene>
<evidence type="ECO:0000256" key="4">
    <source>
        <dbReference type="ARBA" id="ARBA00022723"/>
    </source>
</evidence>
<evidence type="ECO:0000259" key="9">
    <source>
        <dbReference type="Pfam" id="PF19425"/>
    </source>
</evidence>
<dbReference type="PANTHER" id="PTHR21666">
    <property type="entry name" value="PEPTIDASE-RELATED"/>
    <property type="match status" value="1"/>
</dbReference>
<dbReference type="OrthoDB" id="9805070at2"/>
<proteinExistence type="predicted"/>
<dbReference type="Pfam" id="PF19425">
    <property type="entry name" value="Csd3_N2"/>
    <property type="match status" value="1"/>
</dbReference>